<protein>
    <submittedName>
        <fullName evidence="1">Uncharacterized protein</fullName>
    </submittedName>
</protein>
<reference evidence="1 2" key="1">
    <citation type="submission" date="2019-03" db="EMBL/GenBank/DDBJ databases">
        <title>Bradyrhizobium strains diversity isolated from Chamaecrista fasciculata.</title>
        <authorList>
            <person name="Urquiaga M.C.O."/>
            <person name="Hungria M."/>
            <person name="Delamuta J.R.M."/>
        </authorList>
    </citation>
    <scope>NUCLEOTIDE SEQUENCE [LARGE SCALE GENOMIC DNA]</scope>
    <source>
        <strain evidence="1 2">CNPSo 3424</strain>
    </source>
</reference>
<dbReference type="OrthoDB" id="8453725at2"/>
<sequence length="206" mass="23640">MNAQGFSDKDPIFLIMDASPIVMLSAIQRLDWLMEPCGTIWMTDMVMEEVTRDPDSGRDPRSRWLAYTRSWIAANKFRIRRVETDTYRTYQLALDGWRAQGSDPERKPNSRDLGEASIIQTLKSFRGKVQPRQTIIVLMDESDGRDALKGMRRINLDVFGTRAFVEALFAHFGIAEAEHAWQAILKVITADESKDDDDPFIVRRAI</sequence>
<dbReference type="AlphaFoldDB" id="A0A4Y9L920"/>
<keyword evidence="2" id="KW-1185">Reference proteome</keyword>
<comment type="caution">
    <text evidence="1">The sequence shown here is derived from an EMBL/GenBank/DDBJ whole genome shotgun (WGS) entry which is preliminary data.</text>
</comment>
<organism evidence="1 2">
    <name type="scientific">Bradyrhizobium frederickii</name>
    <dbReference type="NCBI Taxonomy" id="2560054"/>
    <lineage>
        <taxon>Bacteria</taxon>
        <taxon>Pseudomonadati</taxon>
        <taxon>Pseudomonadota</taxon>
        <taxon>Alphaproteobacteria</taxon>
        <taxon>Hyphomicrobiales</taxon>
        <taxon>Nitrobacteraceae</taxon>
        <taxon>Bradyrhizobium</taxon>
    </lineage>
</organism>
<proteinExistence type="predicted"/>
<gene>
    <name evidence="1" type="ORF">E4K66_18020</name>
</gene>
<dbReference type="InterPro" id="IPR021799">
    <property type="entry name" value="PIN-like_prokaryotic"/>
</dbReference>
<evidence type="ECO:0000313" key="2">
    <source>
        <dbReference type="Proteomes" id="UP000298225"/>
    </source>
</evidence>
<evidence type="ECO:0000313" key="1">
    <source>
        <dbReference type="EMBL" id="TFV38282.1"/>
    </source>
</evidence>
<dbReference type="Pfam" id="PF11848">
    <property type="entry name" value="DUF3368"/>
    <property type="match status" value="1"/>
</dbReference>
<dbReference type="RefSeq" id="WP_135169811.1">
    <property type="nucleotide sequence ID" value="NZ_SPQU01000007.1"/>
</dbReference>
<name>A0A4Y9L920_9BRAD</name>
<dbReference type="Proteomes" id="UP000298225">
    <property type="component" value="Unassembled WGS sequence"/>
</dbReference>
<dbReference type="EMBL" id="SPQU01000007">
    <property type="protein sequence ID" value="TFV38282.1"/>
    <property type="molecule type" value="Genomic_DNA"/>
</dbReference>
<accession>A0A4Y9L920</accession>